<comment type="caution">
    <text evidence="14">The sequence shown here is derived from an EMBL/GenBank/DDBJ whole genome shotgun (WGS) entry which is preliminary data.</text>
</comment>
<feature type="region of interest" description="Disordered" evidence="11">
    <location>
        <begin position="723"/>
        <end position="746"/>
    </location>
</feature>
<evidence type="ECO:0000256" key="9">
    <source>
        <dbReference type="ARBA" id="ARBA00048233"/>
    </source>
</evidence>
<comment type="catalytic activity">
    <reaction evidence="10">
        <text>L-tyrosine + O2 = L-dopaquinone + H2O</text>
        <dbReference type="Rhea" id="RHEA:18117"/>
        <dbReference type="ChEBI" id="CHEBI:15377"/>
        <dbReference type="ChEBI" id="CHEBI:15379"/>
        <dbReference type="ChEBI" id="CHEBI:57924"/>
        <dbReference type="ChEBI" id="CHEBI:58315"/>
        <dbReference type="EC" id="1.14.18.1"/>
    </reaction>
</comment>
<dbReference type="InterPro" id="IPR008922">
    <property type="entry name" value="Di-copper_centre_dom_sf"/>
</dbReference>
<dbReference type="Gene3D" id="1.10.1280.10">
    <property type="entry name" value="Di-copper center containing domain from catechol oxidase"/>
    <property type="match status" value="1"/>
</dbReference>
<comment type="catalytic activity">
    <reaction evidence="9">
        <text>2 L-dopa + O2 = 2 L-dopaquinone + 2 H2O</text>
        <dbReference type="Rhea" id="RHEA:34287"/>
        <dbReference type="ChEBI" id="CHEBI:15377"/>
        <dbReference type="ChEBI" id="CHEBI:15379"/>
        <dbReference type="ChEBI" id="CHEBI:57504"/>
        <dbReference type="ChEBI" id="CHEBI:57924"/>
        <dbReference type="EC" id="1.14.18.1"/>
    </reaction>
</comment>
<reference evidence="14" key="2">
    <citation type="submission" date="2023-05" db="EMBL/GenBank/DDBJ databases">
        <authorList>
            <consortium name="Lawrence Berkeley National Laboratory"/>
            <person name="Steindorff A."/>
            <person name="Hensen N."/>
            <person name="Bonometti L."/>
            <person name="Westerberg I."/>
            <person name="Brannstrom I.O."/>
            <person name="Guillou S."/>
            <person name="Cros-Aarteil S."/>
            <person name="Calhoun S."/>
            <person name="Haridas S."/>
            <person name="Kuo A."/>
            <person name="Mondo S."/>
            <person name="Pangilinan J."/>
            <person name="Riley R."/>
            <person name="Labutti K."/>
            <person name="Andreopoulos B."/>
            <person name="Lipzen A."/>
            <person name="Chen C."/>
            <person name="Yanf M."/>
            <person name="Daum C."/>
            <person name="Ng V."/>
            <person name="Clum A."/>
            <person name="Ohm R."/>
            <person name="Martin F."/>
            <person name="Silar P."/>
            <person name="Natvig D."/>
            <person name="Lalanne C."/>
            <person name="Gautier V."/>
            <person name="Ament-Velasquez S.L."/>
            <person name="Kruys A."/>
            <person name="Hutchinson M.I."/>
            <person name="Powell A.J."/>
            <person name="Barry K."/>
            <person name="Miller A.N."/>
            <person name="Grigoriev I.V."/>
            <person name="Debuchy R."/>
            <person name="Gladieux P."/>
            <person name="Thoren M.H."/>
            <person name="Johannesson H."/>
        </authorList>
    </citation>
    <scope>NUCLEOTIDE SEQUENCE</scope>
    <source>
        <strain evidence="14">CBS 990.96</strain>
    </source>
</reference>
<organism evidence="14 15">
    <name type="scientific">Podospora fimiseda</name>
    <dbReference type="NCBI Taxonomy" id="252190"/>
    <lineage>
        <taxon>Eukaryota</taxon>
        <taxon>Fungi</taxon>
        <taxon>Dikarya</taxon>
        <taxon>Ascomycota</taxon>
        <taxon>Pezizomycotina</taxon>
        <taxon>Sordariomycetes</taxon>
        <taxon>Sordariomycetidae</taxon>
        <taxon>Sordariales</taxon>
        <taxon>Podosporaceae</taxon>
        <taxon>Podospora</taxon>
    </lineage>
</organism>
<feature type="compositionally biased region" description="Basic and acidic residues" evidence="11">
    <location>
        <begin position="425"/>
        <end position="442"/>
    </location>
</feature>
<dbReference type="PROSITE" id="PS00498">
    <property type="entry name" value="TYROSINASE_2"/>
    <property type="match status" value="1"/>
</dbReference>
<evidence type="ECO:0000313" key="15">
    <source>
        <dbReference type="Proteomes" id="UP001301958"/>
    </source>
</evidence>
<dbReference type="SUPFAM" id="SSF48056">
    <property type="entry name" value="Di-copper centre-containing domain"/>
    <property type="match status" value="1"/>
</dbReference>
<proteinExistence type="inferred from homology"/>
<keyword evidence="5" id="KW-0560">Oxidoreductase</keyword>
<evidence type="ECO:0000313" key="14">
    <source>
        <dbReference type="EMBL" id="KAK4227792.1"/>
    </source>
</evidence>
<sequence length="746" mass="84095">MSQYAITGVQDGLTTDKDNILRQVPVRMELDTWCNSTDTIHKNQRSLFFLAFNEFCNKNPTEKLSYFQIAGIHGQPFVPWDEDDKAPVANSKSGYCTHNSILFTTWHRPYMLLFEQVLYGLMKEAAAKFSEEEQPALLEALQSWRFPYWDWASKKHDPLNPTQPDNYNLPLVLPYRAVEIKVPESYEPKTQESSFGPAITNPFYQFAMPEGYTSMGDPKLGKLAIVGSNSTRAGVEYRYPLDVCKATTRHADFGPDHDPEEIWIAGKQNNKEVVNALRSLEYETEDHNTVAGSLRATPSDAFYRVSLIESFEDFGTKRVKGMGPGDGDPKENVYDSAENLHDWIHGVCGGAPKLKQLSNNKILYLKGHMSEVPVAAFDPIFWVHHCNVDRLVAIWEVLRKGKPDNWFDGSDVRDRDTGNWAIRRNNPDRPTDPLRPFHKDETGTTYWNSNDIRDTAPLGYTYPELEKWKYIDAEGNYDHDAHKAALSVYLNTSYNAAARAAFLATATRNPGEEAQDPESAKPTLQGLQLFSSPPTPKADIIGYDDYVVNIIYNRFALSGRPYTIHIFVGKVPDRVPYTFDDPEGSLVGQVFTFSTPADRLGTDADVGCVNCRQQQAGEVMSSGTVVLTNALITRWKNQLTHTPRHRFNPDDVPTVLPSMKPEDVIPFLKTNLRWRVTSLGEVVPTEELKSLRVSVAVGKADHFADPTKLSRFYDYKAAYEVTQDRNQGAGPDDGLYPPGQEYTTQG</sequence>
<dbReference type="GO" id="GO:0004503">
    <property type="term" value="F:tyrosinase activity"/>
    <property type="evidence" value="ECO:0007669"/>
    <property type="project" value="UniProtKB-EC"/>
</dbReference>
<dbReference type="InterPro" id="IPR002227">
    <property type="entry name" value="Tyrosinase_Cu-bd"/>
</dbReference>
<dbReference type="Pfam" id="PF18132">
    <property type="entry name" value="Tyrosinase_C"/>
    <property type="match status" value="1"/>
</dbReference>
<evidence type="ECO:0000256" key="6">
    <source>
        <dbReference type="ARBA" id="ARBA00023008"/>
    </source>
</evidence>
<dbReference type="PROSITE" id="PS00497">
    <property type="entry name" value="TYROSINASE_1"/>
    <property type="match status" value="1"/>
</dbReference>
<dbReference type="Gene3D" id="2.60.310.20">
    <property type="match status" value="1"/>
</dbReference>
<dbReference type="EC" id="1.14.18.1" evidence="3"/>
<dbReference type="InterPro" id="IPR041640">
    <property type="entry name" value="Tyrosinase_C"/>
</dbReference>
<evidence type="ECO:0000256" key="3">
    <source>
        <dbReference type="ARBA" id="ARBA00011906"/>
    </source>
</evidence>
<dbReference type="EMBL" id="MU865327">
    <property type="protein sequence ID" value="KAK4227792.1"/>
    <property type="molecule type" value="Genomic_DNA"/>
</dbReference>
<dbReference type="InterPro" id="IPR050316">
    <property type="entry name" value="Tyrosinase/Hemocyanin"/>
</dbReference>
<feature type="region of interest" description="Disordered" evidence="11">
    <location>
        <begin position="418"/>
        <end position="442"/>
    </location>
</feature>
<feature type="domain" description="Tyrosinase copper-binding" evidence="13">
    <location>
        <begin position="378"/>
        <end position="389"/>
    </location>
</feature>
<comment type="cofactor">
    <cofactor evidence="1">
        <name>Cu(2+)</name>
        <dbReference type="ChEBI" id="CHEBI:29036"/>
    </cofactor>
</comment>
<accession>A0AAN7GZJ2</accession>
<gene>
    <name evidence="14" type="ORF">QBC38DRAFT_509441</name>
</gene>
<keyword evidence="6" id="KW-0186">Copper</keyword>
<feature type="domain" description="Tyrosinase copper-binding" evidence="12">
    <location>
        <begin position="98"/>
        <end position="115"/>
    </location>
</feature>
<keyword evidence="15" id="KW-1185">Reference proteome</keyword>
<evidence type="ECO:0000256" key="5">
    <source>
        <dbReference type="ARBA" id="ARBA00023002"/>
    </source>
</evidence>
<evidence type="ECO:0000256" key="8">
    <source>
        <dbReference type="ARBA" id="ARBA00023101"/>
    </source>
</evidence>
<evidence type="ECO:0000256" key="7">
    <source>
        <dbReference type="ARBA" id="ARBA00023033"/>
    </source>
</evidence>
<comment type="similarity">
    <text evidence="2">Belongs to the tyrosinase family.</text>
</comment>
<dbReference type="GO" id="GO:0046872">
    <property type="term" value="F:metal ion binding"/>
    <property type="evidence" value="ECO:0007669"/>
    <property type="project" value="UniProtKB-KW"/>
</dbReference>
<evidence type="ECO:0000256" key="4">
    <source>
        <dbReference type="ARBA" id="ARBA00022723"/>
    </source>
</evidence>
<evidence type="ECO:0000256" key="2">
    <source>
        <dbReference type="ARBA" id="ARBA00009928"/>
    </source>
</evidence>
<evidence type="ECO:0000259" key="12">
    <source>
        <dbReference type="PROSITE" id="PS00497"/>
    </source>
</evidence>
<keyword evidence="4" id="KW-0479">Metal-binding</keyword>
<keyword evidence="7" id="KW-0503">Monooxygenase</keyword>
<dbReference type="PANTHER" id="PTHR11474">
    <property type="entry name" value="TYROSINASE FAMILY MEMBER"/>
    <property type="match status" value="1"/>
</dbReference>
<evidence type="ECO:0000256" key="10">
    <source>
        <dbReference type="ARBA" id="ARBA00048881"/>
    </source>
</evidence>
<evidence type="ECO:0000259" key="13">
    <source>
        <dbReference type="PROSITE" id="PS00498"/>
    </source>
</evidence>
<dbReference type="PRINTS" id="PR00092">
    <property type="entry name" value="TYROSINASE"/>
</dbReference>
<dbReference type="Pfam" id="PF00264">
    <property type="entry name" value="Tyrosinase"/>
    <property type="match status" value="1"/>
</dbReference>
<protein>
    <recommendedName>
        <fullName evidence="3">tyrosinase</fullName>
        <ecNumber evidence="3">1.14.18.1</ecNumber>
    </recommendedName>
</protein>
<evidence type="ECO:0000256" key="1">
    <source>
        <dbReference type="ARBA" id="ARBA00001973"/>
    </source>
</evidence>
<name>A0AAN7GZJ2_9PEZI</name>
<dbReference type="AlphaFoldDB" id="A0AAN7GZJ2"/>
<dbReference type="GO" id="GO:0042438">
    <property type="term" value="P:melanin biosynthetic process"/>
    <property type="evidence" value="ECO:0007669"/>
    <property type="project" value="UniProtKB-KW"/>
</dbReference>
<dbReference type="PANTHER" id="PTHR11474:SF76">
    <property type="entry name" value="SHKT DOMAIN-CONTAINING PROTEIN"/>
    <property type="match status" value="1"/>
</dbReference>
<evidence type="ECO:0000256" key="11">
    <source>
        <dbReference type="SAM" id="MobiDB-lite"/>
    </source>
</evidence>
<reference evidence="14" key="1">
    <citation type="journal article" date="2023" name="Mol. Phylogenet. Evol.">
        <title>Genome-scale phylogeny and comparative genomics of the fungal order Sordariales.</title>
        <authorList>
            <person name="Hensen N."/>
            <person name="Bonometti L."/>
            <person name="Westerberg I."/>
            <person name="Brannstrom I.O."/>
            <person name="Guillou S."/>
            <person name="Cros-Aarteil S."/>
            <person name="Calhoun S."/>
            <person name="Haridas S."/>
            <person name="Kuo A."/>
            <person name="Mondo S."/>
            <person name="Pangilinan J."/>
            <person name="Riley R."/>
            <person name="LaButti K."/>
            <person name="Andreopoulos B."/>
            <person name="Lipzen A."/>
            <person name="Chen C."/>
            <person name="Yan M."/>
            <person name="Daum C."/>
            <person name="Ng V."/>
            <person name="Clum A."/>
            <person name="Steindorff A."/>
            <person name="Ohm R.A."/>
            <person name="Martin F."/>
            <person name="Silar P."/>
            <person name="Natvig D.O."/>
            <person name="Lalanne C."/>
            <person name="Gautier V."/>
            <person name="Ament-Velasquez S.L."/>
            <person name="Kruys A."/>
            <person name="Hutchinson M.I."/>
            <person name="Powell A.J."/>
            <person name="Barry K."/>
            <person name="Miller A.N."/>
            <person name="Grigoriev I.V."/>
            <person name="Debuchy R."/>
            <person name="Gladieux P."/>
            <person name="Hiltunen Thoren M."/>
            <person name="Johannesson H."/>
        </authorList>
    </citation>
    <scope>NUCLEOTIDE SEQUENCE</scope>
    <source>
        <strain evidence="14">CBS 990.96</strain>
    </source>
</reference>
<dbReference type="Proteomes" id="UP001301958">
    <property type="component" value="Unassembled WGS sequence"/>
</dbReference>
<keyword evidence="8" id="KW-0470">Melanin biosynthesis</keyword>